<gene>
    <name evidence="2" type="ORF">SteCoe_18502</name>
</gene>
<evidence type="ECO:0000313" key="3">
    <source>
        <dbReference type="Proteomes" id="UP000187209"/>
    </source>
</evidence>
<evidence type="ECO:0000313" key="2">
    <source>
        <dbReference type="EMBL" id="OMJ81091.1"/>
    </source>
</evidence>
<evidence type="ECO:0000256" key="1">
    <source>
        <dbReference type="SAM" id="Coils"/>
    </source>
</evidence>
<reference evidence="2 3" key="1">
    <citation type="submission" date="2016-11" db="EMBL/GenBank/DDBJ databases">
        <title>The macronuclear genome of Stentor coeruleus: a giant cell with tiny introns.</title>
        <authorList>
            <person name="Slabodnick M."/>
            <person name="Ruby J.G."/>
            <person name="Reiff S.B."/>
            <person name="Swart E.C."/>
            <person name="Gosai S."/>
            <person name="Prabakaran S."/>
            <person name="Witkowska E."/>
            <person name="Larue G.E."/>
            <person name="Fisher S."/>
            <person name="Freeman R.M."/>
            <person name="Gunawardena J."/>
            <person name="Chu W."/>
            <person name="Stover N.A."/>
            <person name="Gregory B.D."/>
            <person name="Nowacki M."/>
            <person name="Derisi J."/>
            <person name="Roy S.W."/>
            <person name="Marshall W.F."/>
            <person name="Sood P."/>
        </authorList>
    </citation>
    <scope>NUCLEOTIDE SEQUENCE [LARGE SCALE GENOMIC DNA]</scope>
    <source>
        <strain evidence="2">WM001</strain>
    </source>
</reference>
<name>A0A1R2BWL3_9CILI</name>
<dbReference type="Proteomes" id="UP000187209">
    <property type="component" value="Unassembled WGS sequence"/>
</dbReference>
<dbReference type="AlphaFoldDB" id="A0A1R2BWL3"/>
<feature type="coiled-coil region" evidence="1">
    <location>
        <begin position="38"/>
        <end position="79"/>
    </location>
</feature>
<dbReference type="EMBL" id="MPUH01000394">
    <property type="protein sequence ID" value="OMJ81091.1"/>
    <property type="molecule type" value="Genomic_DNA"/>
</dbReference>
<accession>A0A1R2BWL3</accession>
<keyword evidence="3" id="KW-1185">Reference proteome</keyword>
<keyword evidence="1" id="KW-0175">Coiled coil</keyword>
<protein>
    <submittedName>
        <fullName evidence="2">Uncharacterized protein</fullName>
    </submittedName>
</protein>
<sequence>MQKTTEKLNVYNKPHNENSHTDELIEKTKEILYLKGVIKKFEIEKKELIEKNNELLLMIQNDKRNLKDIDSDIEKAVKNARILIAKAKEINRIGGELANTIGDKNMFITMIKTGNAIDPLIKTLKFALCLLNLPAGHSKSAKHSREQSERRQEIDKNLKIDINSLIEDDISNLLKESNILGSQINKQKLRVHDLFRRIETSVEKSRNYIGNIDSSDYSNYTISPQLSLIKTEDF</sequence>
<proteinExistence type="predicted"/>
<organism evidence="2 3">
    <name type="scientific">Stentor coeruleus</name>
    <dbReference type="NCBI Taxonomy" id="5963"/>
    <lineage>
        <taxon>Eukaryota</taxon>
        <taxon>Sar</taxon>
        <taxon>Alveolata</taxon>
        <taxon>Ciliophora</taxon>
        <taxon>Postciliodesmatophora</taxon>
        <taxon>Heterotrichea</taxon>
        <taxon>Heterotrichida</taxon>
        <taxon>Stentoridae</taxon>
        <taxon>Stentor</taxon>
    </lineage>
</organism>
<comment type="caution">
    <text evidence="2">The sequence shown here is derived from an EMBL/GenBank/DDBJ whole genome shotgun (WGS) entry which is preliminary data.</text>
</comment>